<dbReference type="InterPro" id="IPR002898">
    <property type="entry name" value="MotA_ExbB_proton_chnl"/>
</dbReference>
<dbReference type="AlphaFoldDB" id="A0A4R6UKY4"/>
<comment type="caution">
    <text evidence="9">The sequence shown here is derived from an EMBL/GenBank/DDBJ whole genome shotgun (WGS) entry which is preliminary data.</text>
</comment>
<evidence type="ECO:0000259" key="8">
    <source>
        <dbReference type="Pfam" id="PF01618"/>
    </source>
</evidence>
<gene>
    <name evidence="9" type="ORF">EV696_11278</name>
</gene>
<dbReference type="InterPro" id="IPR050790">
    <property type="entry name" value="ExbB/TolQ_transport"/>
</dbReference>
<name>A0A4R6UKY4_9GAMM</name>
<keyword evidence="5 7" id="KW-0472">Membrane</keyword>
<comment type="subcellular location">
    <subcellularLocation>
        <location evidence="1">Cell membrane</location>
        <topology evidence="1">Multi-pass membrane protein</topology>
    </subcellularLocation>
    <subcellularLocation>
        <location evidence="6">Membrane</location>
        <topology evidence="6">Multi-pass membrane protein</topology>
    </subcellularLocation>
</comment>
<evidence type="ECO:0000256" key="1">
    <source>
        <dbReference type="ARBA" id="ARBA00004651"/>
    </source>
</evidence>
<dbReference type="PANTHER" id="PTHR30625">
    <property type="entry name" value="PROTEIN TOLQ"/>
    <property type="match status" value="1"/>
</dbReference>
<dbReference type="GO" id="GO:0017038">
    <property type="term" value="P:protein import"/>
    <property type="evidence" value="ECO:0007669"/>
    <property type="project" value="TreeGrafter"/>
</dbReference>
<comment type="similarity">
    <text evidence="6">Belongs to the exbB/tolQ family.</text>
</comment>
<sequence length="174" mass="19559">MTALTNLWEFVNRFMETGGPVMWIIAFVLFVLWALIIERWLYLQFEYPKEARTLIASWHARQDTSSWQARHIRQAWLSQATERLNTRIVLIKTLVAICPLIGLLGTVWGMINVFEAMSSQGSGNARLMANGISMATMPTMAGMVAAISGLFVAARLEALARNRAEQLADSLPHH</sequence>
<evidence type="ECO:0000256" key="6">
    <source>
        <dbReference type="RuleBase" id="RU004057"/>
    </source>
</evidence>
<feature type="transmembrane region" description="Helical" evidence="7">
    <location>
        <begin position="131"/>
        <end position="153"/>
    </location>
</feature>
<dbReference type="RefSeq" id="WP_133591576.1">
    <property type="nucleotide sequence ID" value="NZ_CP037953.1"/>
</dbReference>
<reference evidence="9 10" key="1">
    <citation type="submission" date="2019-03" db="EMBL/GenBank/DDBJ databases">
        <title>Genomic Encyclopedia of Type Strains, Phase IV (KMG-IV): sequencing the most valuable type-strain genomes for metagenomic binning, comparative biology and taxonomic classification.</title>
        <authorList>
            <person name="Goeker M."/>
        </authorList>
    </citation>
    <scope>NUCLEOTIDE SEQUENCE [LARGE SCALE GENOMIC DNA]</scope>
    <source>
        <strain evidence="9 10">DSM 103792</strain>
    </source>
</reference>
<keyword evidence="6" id="KW-0653">Protein transport</keyword>
<feature type="transmembrane region" description="Helical" evidence="7">
    <location>
        <begin position="20"/>
        <end position="42"/>
    </location>
</feature>
<feature type="transmembrane region" description="Helical" evidence="7">
    <location>
        <begin position="89"/>
        <end position="111"/>
    </location>
</feature>
<keyword evidence="10" id="KW-1185">Reference proteome</keyword>
<evidence type="ECO:0000256" key="4">
    <source>
        <dbReference type="ARBA" id="ARBA00022989"/>
    </source>
</evidence>
<evidence type="ECO:0000313" key="9">
    <source>
        <dbReference type="EMBL" id="TDQ46816.1"/>
    </source>
</evidence>
<dbReference type="Proteomes" id="UP000295375">
    <property type="component" value="Unassembled WGS sequence"/>
</dbReference>
<keyword evidence="4 7" id="KW-1133">Transmembrane helix</keyword>
<keyword evidence="6" id="KW-0813">Transport</keyword>
<evidence type="ECO:0000256" key="5">
    <source>
        <dbReference type="ARBA" id="ARBA00023136"/>
    </source>
</evidence>
<organism evidence="9 10">
    <name type="scientific">Permianibacter aggregans</name>
    <dbReference type="NCBI Taxonomy" id="1510150"/>
    <lineage>
        <taxon>Bacteria</taxon>
        <taxon>Pseudomonadati</taxon>
        <taxon>Pseudomonadota</taxon>
        <taxon>Gammaproteobacteria</taxon>
        <taxon>Pseudomonadales</taxon>
        <taxon>Pseudomonadaceae</taxon>
        <taxon>Permianibacter</taxon>
    </lineage>
</organism>
<keyword evidence="2" id="KW-1003">Cell membrane</keyword>
<proteinExistence type="inferred from homology"/>
<protein>
    <submittedName>
        <fullName evidence="9">Outer membrane transport energization protein ExbB</fullName>
    </submittedName>
</protein>
<accession>A0A4R6UKY4</accession>
<dbReference type="GO" id="GO:0005886">
    <property type="term" value="C:plasma membrane"/>
    <property type="evidence" value="ECO:0007669"/>
    <property type="project" value="UniProtKB-SubCell"/>
</dbReference>
<evidence type="ECO:0000256" key="3">
    <source>
        <dbReference type="ARBA" id="ARBA00022692"/>
    </source>
</evidence>
<evidence type="ECO:0000256" key="7">
    <source>
        <dbReference type="SAM" id="Phobius"/>
    </source>
</evidence>
<feature type="domain" description="MotA/TolQ/ExbB proton channel" evidence="8">
    <location>
        <begin position="60"/>
        <end position="167"/>
    </location>
</feature>
<dbReference type="PANTHER" id="PTHR30625:SF18">
    <property type="entry name" value="TONB2 ENERGY TRANSDUCTION SYSTEM INNER MEMBRANE COMPONENT EXBB"/>
    <property type="match status" value="1"/>
</dbReference>
<dbReference type="Pfam" id="PF01618">
    <property type="entry name" value="MotA_ExbB"/>
    <property type="match status" value="1"/>
</dbReference>
<evidence type="ECO:0000256" key="2">
    <source>
        <dbReference type="ARBA" id="ARBA00022475"/>
    </source>
</evidence>
<evidence type="ECO:0000313" key="10">
    <source>
        <dbReference type="Proteomes" id="UP000295375"/>
    </source>
</evidence>
<keyword evidence="3 7" id="KW-0812">Transmembrane</keyword>
<dbReference type="EMBL" id="SNYM01000012">
    <property type="protein sequence ID" value="TDQ46816.1"/>
    <property type="molecule type" value="Genomic_DNA"/>
</dbReference>
<dbReference type="OrthoDB" id="4045at2"/>